<organism evidence="1 2">
    <name type="scientific">Archangium violaceum Cb vi76</name>
    <dbReference type="NCBI Taxonomy" id="1406225"/>
    <lineage>
        <taxon>Bacteria</taxon>
        <taxon>Pseudomonadati</taxon>
        <taxon>Myxococcota</taxon>
        <taxon>Myxococcia</taxon>
        <taxon>Myxococcales</taxon>
        <taxon>Cystobacterineae</taxon>
        <taxon>Archangiaceae</taxon>
        <taxon>Archangium</taxon>
    </lineage>
</organism>
<dbReference type="EMBL" id="JPMI01000260">
    <property type="protein sequence ID" value="KFA89139.1"/>
    <property type="molecule type" value="Genomic_DNA"/>
</dbReference>
<evidence type="ECO:0000313" key="2">
    <source>
        <dbReference type="Proteomes" id="UP000028547"/>
    </source>
</evidence>
<accession>A0A084SL04</accession>
<sequence>MGRETTVHELLALVTGRSPAILLGPRRAGKTWLLEHMSHRLSEAGYTVRYESLQGRPPRSADELALLLEPALATSTPRGSSPGDKLLRELGRRSRAKALRHVYLLDEVGALERGDETLFPWLRELGQRHAALVLAGSHWDWVRIIRRANEVCPGSSFGNDFTPVVLEPIPQEEARRFLTEAVPGLVPDRVADWLLELCGEWPFYLQAMGHALYFAREAGNLKPFNDKAALAELYDQRLLVGRSAVFEDRLREFPESVRKLLFTHRERRPEFHALPPEERTLLVDTGLCTESGRWLTDRPFFDWLRRRAEALDP</sequence>
<dbReference type="AlphaFoldDB" id="A0A084SL04"/>
<evidence type="ECO:0008006" key="3">
    <source>
        <dbReference type="Google" id="ProtNLM"/>
    </source>
</evidence>
<dbReference type="Gene3D" id="3.40.50.300">
    <property type="entry name" value="P-loop containing nucleotide triphosphate hydrolases"/>
    <property type="match status" value="1"/>
</dbReference>
<comment type="caution">
    <text evidence="1">The sequence shown here is derived from an EMBL/GenBank/DDBJ whole genome shotgun (WGS) entry which is preliminary data.</text>
</comment>
<dbReference type="Proteomes" id="UP000028547">
    <property type="component" value="Unassembled WGS sequence"/>
</dbReference>
<dbReference type="InterPro" id="IPR027417">
    <property type="entry name" value="P-loop_NTPase"/>
</dbReference>
<reference evidence="1 2" key="1">
    <citation type="submission" date="2014-07" db="EMBL/GenBank/DDBJ databases">
        <title>Draft Genome Sequence of Gephyronic Acid Producer, Cystobacter violaceus Strain Cb vi76.</title>
        <authorList>
            <person name="Stevens D.C."/>
            <person name="Young J."/>
            <person name="Carmichael R."/>
            <person name="Tan J."/>
            <person name="Taylor R.E."/>
        </authorList>
    </citation>
    <scope>NUCLEOTIDE SEQUENCE [LARGE SCALE GENOMIC DNA]</scope>
    <source>
        <strain evidence="1 2">Cb vi76</strain>
    </source>
</reference>
<gene>
    <name evidence="1" type="ORF">Q664_36885</name>
</gene>
<name>A0A084SL04_9BACT</name>
<evidence type="ECO:0000313" key="1">
    <source>
        <dbReference type="EMBL" id="KFA89139.1"/>
    </source>
</evidence>
<proteinExistence type="predicted"/>
<dbReference type="SUPFAM" id="SSF52540">
    <property type="entry name" value="P-loop containing nucleoside triphosphate hydrolases"/>
    <property type="match status" value="1"/>
</dbReference>
<protein>
    <recommendedName>
        <fullName evidence="3">AAA+ ATPase domain-containing protein</fullName>
    </recommendedName>
</protein>